<dbReference type="PANTHER" id="PTHR45615">
    <property type="entry name" value="MYOSIN HEAVY CHAIN, NON-MUSCLE"/>
    <property type="match status" value="1"/>
</dbReference>
<evidence type="ECO:0000313" key="3">
    <source>
        <dbReference type="EMBL" id="KAE9052084.1"/>
    </source>
</evidence>
<dbReference type="EMBL" id="QXFV01000023">
    <property type="protein sequence ID" value="KAE9052084.1"/>
    <property type="molecule type" value="Genomic_DNA"/>
</dbReference>
<feature type="coiled-coil region" evidence="1">
    <location>
        <begin position="1019"/>
        <end position="1046"/>
    </location>
</feature>
<dbReference type="GO" id="GO:0005737">
    <property type="term" value="C:cytoplasm"/>
    <property type="evidence" value="ECO:0007669"/>
    <property type="project" value="TreeGrafter"/>
</dbReference>
<feature type="region of interest" description="Disordered" evidence="2">
    <location>
        <begin position="34"/>
        <end position="53"/>
    </location>
</feature>
<dbReference type="Proteomes" id="UP000429607">
    <property type="component" value="Unassembled WGS sequence"/>
</dbReference>
<proteinExistence type="predicted"/>
<feature type="compositionally biased region" description="Basic and acidic residues" evidence="2">
    <location>
        <begin position="183"/>
        <end position="212"/>
    </location>
</feature>
<feature type="coiled-coil region" evidence="1">
    <location>
        <begin position="550"/>
        <end position="577"/>
    </location>
</feature>
<feature type="coiled-coil region" evidence="1">
    <location>
        <begin position="1787"/>
        <end position="1863"/>
    </location>
</feature>
<evidence type="ECO:0000313" key="4">
    <source>
        <dbReference type="Proteomes" id="UP000429607"/>
    </source>
</evidence>
<feature type="compositionally biased region" description="Acidic residues" evidence="2">
    <location>
        <begin position="36"/>
        <end position="51"/>
    </location>
</feature>
<dbReference type="GO" id="GO:0000146">
    <property type="term" value="F:microfilament motor activity"/>
    <property type="evidence" value="ECO:0007669"/>
    <property type="project" value="TreeGrafter"/>
</dbReference>
<organism evidence="3 4">
    <name type="scientific">Phytophthora rubi</name>
    <dbReference type="NCBI Taxonomy" id="129364"/>
    <lineage>
        <taxon>Eukaryota</taxon>
        <taxon>Sar</taxon>
        <taxon>Stramenopiles</taxon>
        <taxon>Oomycota</taxon>
        <taxon>Peronosporomycetes</taxon>
        <taxon>Peronosporales</taxon>
        <taxon>Peronosporaceae</taxon>
        <taxon>Phytophthora</taxon>
    </lineage>
</organism>
<dbReference type="GO" id="GO:0016460">
    <property type="term" value="C:myosin II complex"/>
    <property type="evidence" value="ECO:0007669"/>
    <property type="project" value="TreeGrafter"/>
</dbReference>
<reference evidence="3 4" key="1">
    <citation type="submission" date="2018-09" db="EMBL/GenBank/DDBJ databases">
        <title>Genomic investigation of the strawberry pathogen Phytophthora fragariae indicates pathogenicity is determined by transcriptional variation in three key races.</title>
        <authorList>
            <person name="Adams T.M."/>
            <person name="Armitage A.D."/>
            <person name="Sobczyk M.K."/>
            <person name="Bates H.J."/>
            <person name="Dunwell J.M."/>
            <person name="Nellist C.F."/>
            <person name="Harrison R.J."/>
        </authorList>
    </citation>
    <scope>NUCLEOTIDE SEQUENCE [LARGE SCALE GENOMIC DNA]</scope>
    <source>
        <strain evidence="3 4">SCRP249</strain>
    </source>
</reference>
<feature type="coiled-coil region" evidence="1">
    <location>
        <begin position="359"/>
        <end position="386"/>
    </location>
</feature>
<dbReference type="GO" id="GO:0032982">
    <property type="term" value="C:myosin filament"/>
    <property type="evidence" value="ECO:0007669"/>
    <property type="project" value="TreeGrafter"/>
</dbReference>
<accession>A0A6A3P2A1</accession>
<comment type="caution">
    <text evidence="3">The sequence shown here is derived from an EMBL/GenBank/DDBJ whole genome shotgun (WGS) entry which is preliminary data.</text>
</comment>
<gene>
    <name evidence="3" type="ORF">PR001_g855</name>
</gene>
<evidence type="ECO:0000256" key="1">
    <source>
        <dbReference type="SAM" id="Coils"/>
    </source>
</evidence>
<protein>
    <submittedName>
        <fullName evidence="3">Uncharacterized protein</fullName>
    </submittedName>
</protein>
<feature type="coiled-coil region" evidence="1">
    <location>
        <begin position="2122"/>
        <end position="2156"/>
    </location>
</feature>
<evidence type="ECO:0000256" key="2">
    <source>
        <dbReference type="SAM" id="MobiDB-lite"/>
    </source>
</evidence>
<sequence length="2410" mass="283584">MEEDEDELREEALAEWVSRGRAAQDFTLQKMIKLWEEEDEDNEEEDEEGDLEDKKELMRGYEMLGPLVDQAKDAARHYKEIAMVEGKKALVTAWKYAELPPLRDRRLLRQHVVHVHEMDAETTKYSHLHDRVREELDDARKMEEELRFGLKKRNKRHAPLLNRFQELKAEADRVQHEQISAEIEQRRRDRRDKATQEKKRQLEEKETKAEQRVAERRQRNVKFWQKQLVEARAFAEQQSYEQERKIEFDRNVEEMQEEIRMVEEEESVDAKRAFERLQTTASIGIYDTAYEPGEWNSAIEGGHRTGLDEHTVGISTTRGFIIENEHKRIELLEVQSKVTMLCEKLEQVEQAKANLGLDMRTILERKDQLLQEIKQVRAEQDELNEALAGPPRRDPSEHEKQQFHTLVTRRAAYMKQLGDLDSRIANIQKRTAIVHRSEDSFRPMLREAEDNLAEIQAHVDIIEKERHELPVVVGKGIFQPEGVSISKFDEREDQTAGQTTKPFIDPTKLLNQVTMESKFEILKSAVAPVNEHYKKAKTQAIEAWKVNEFRSLAEQDLDSAKARLVKVRDRFVDLQNTALRSDIVHAIQKYHQDGNKLRQCIFPLKGSIEWWSHQMPKKSMGLEYSVESNSIVLAEGETTGKITGCFHLPKRCFYTIQMSVGIQRIGAEMDESAETAHDLDKLTEDWKLYIGPETDSLHHHTFRDLGGKILRSGDLTFEFSGYRLCFCLEITHRGITDPKRKTLRYALSNAARYEECLEDFREEENRARLLQKEKHFVSELVKTMRMQSKKTSSQRATELLQELIQVERSKTKLWDSTLFHGHFQRFKRAEYVNMLRGEIKKEIAVQIDYSIALRQGRVTESEMLAAGTPLVIDNSLQGKRKELSRVDFQARKSALMEPKRLAVQRLLGGYCSFKSQVDGRNMELTGSYRRETMIVGVRYEWREARLKLHVMHKLCGPSSTDESNLQVRTEWFQLDNANAVFLASSCARTLRRRRREEAEARVLLVAKDAKIDQLQQETQKNIQDENEAAIREAKEDEALSQQMQQELDRREKLFYADAIRLTTYNEAVSSQIDFQVQRKLNVLQQTADSPVNVEPIVHEVKESFARQFVQGKLALVRKTWERKTKRVTTKRTKARKEREFRIRQEQELVKEVNESNERELAALKSTQEQRAREELLRIPNFQAAIEQAFDCEHLELKAWGTKYDFGMKCKKCGKEMSKSCDDPNHARGGDLVLDEDVRIHRAQVTSGVAFRFTSAEHLHKVEKERLRREKEARSIEEVEAMLYVRLDPKSIDEFNYRHGINRGTLLENADSSDQLYPRLIQDIHRASHQDEILFHGRLRNFNFRIQQIFLQHAECTRRLEIQRAFLENANRENETVLKKLPLIEADHARAVALIEEDAAVLKRFEEAKVALTAAQKERKAAYHAIEGVEEEAEFSEFHAPALIKSSDEMSAIYMRIQHEFDFAKQQLSTANERLQKAGDERSKVDSLMNRLYCRTQNSVLRTKYGFVKVNYFRTEDNCVVVRPLHWEATLFIPIDEILAYEAIYREEEGFAMAEEDEQAHEFVRVEREMELAERKKMEIEDNQIRGIVVWRAKKEKEEILLTEAICQDEFELQFVYEMEGRKTRIESARKEALRLQRRGRVYPPRIRRPLTQRPSRLDAKRVTRASEKRLAMALIEQELLAKEKKLRDESMRERNAISVEFLAHEVYGELLADTIRELCDERILQGKHEADELLRSKRSAVVVATDEASAPSGALVAPLLGLDRLWVSRKQKYTLLYSTWRQEYAKLQLVRDEMARREELRRLAEEERLRHEARRKEMLAEERLCRKFYLEEIVLYMQERKAMANAEMEMREYIRQLELEAMKTKYSKMVEDRNRVNDKAARRLEIKLGKNEQHRLHREWRQIKVEDELSMQIREKEIADALAEALERQFDKYIADQLAQGKVSAELEASRIADRLREAQQVAMEKRRAFETKMVQERMIATVETFYALSKAEVQWMNAIERAKFWERRAPPLERNLRRMEPELKRIQEEREHVVNDAKSKREYADKCKKRIEEADVALSRAIQEKEKAVLRYKRVHKLNATIDSEVLHDRVQRFRTLYLRDRLHVQYFALLTDSIVRRALVECSEREIARLQDQLKQLEQERLVKSKEVSVLQRKRRRAMRMRLRRAELTKFMFGDSRRRVLKEMFQRWTKLWSERTRVRASFKMKHKLLLQKQKLTMTTSSPLLKKESLVREIRAASIPTRLSIMHDHQRRRLQCRLCRQKYSEEQNNCYSCTYHPGTYEFACVRTCETRRNASSGPAAVPASCMMHRAKRWLCCDETEEGRYGSSGCARRFHLPARNNPELEHLVEAKTAQEQTLLDQVNQQLLELRERDVVGKMKFATKSVVTKMENDLAKQRATAARFRTLDRRS</sequence>
<keyword evidence="1" id="KW-0175">Coiled coil</keyword>
<feature type="region of interest" description="Disordered" evidence="2">
    <location>
        <begin position="175"/>
        <end position="212"/>
    </location>
</feature>
<dbReference type="GO" id="GO:0051015">
    <property type="term" value="F:actin filament binding"/>
    <property type="evidence" value="ECO:0007669"/>
    <property type="project" value="TreeGrafter"/>
</dbReference>
<name>A0A6A3P2A1_9STRA</name>
<dbReference type="PANTHER" id="PTHR45615:SF40">
    <property type="entry name" value="MYOSIN HEAVY CHAIN, NON-MUSCLE"/>
    <property type="match status" value="1"/>
</dbReference>